<protein>
    <submittedName>
        <fullName evidence="2">Uncharacterized protein</fullName>
    </submittedName>
</protein>
<dbReference type="Proteomes" id="UP001501645">
    <property type="component" value="Unassembled WGS sequence"/>
</dbReference>
<keyword evidence="3" id="KW-1185">Reference proteome</keyword>
<proteinExistence type="predicted"/>
<accession>A0ABP8ZSP3</accession>
<dbReference type="EMBL" id="BAABKO010000001">
    <property type="protein sequence ID" value="GAA4763850.1"/>
    <property type="molecule type" value="Genomic_DNA"/>
</dbReference>
<sequence length="69" mass="7170">MKPEGWVVIVLGTLAAGLISVGYLGAMGRLAPGQTGGTSLVLVLVAVAAIGALLFSPEARARRARRRRR</sequence>
<keyword evidence="1" id="KW-0812">Transmembrane</keyword>
<gene>
    <name evidence="2" type="ORF">GCM10023351_03140</name>
</gene>
<reference evidence="3" key="1">
    <citation type="journal article" date="2019" name="Int. J. Syst. Evol. Microbiol.">
        <title>The Global Catalogue of Microorganisms (GCM) 10K type strain sequencing project: providing services to taxonomists for standard genome sequencing and annotation.</title>
        <authorList>
            <consortium name="The Broad Institute Genomics Platform"/>
            <consortium name="The Broad Institute Genome Sequencing Center for Infectious Disease"/>
            <person name="Wu L."/>
            <person name="Ma J."/>
        </authorList>
    </citation>
    <scope>NUCLEOTIDE SEQUENCE [LARGE SCALE GENOMIC DNA]</scope>
    <source>
        <strain evidence="3">JCM 18537</strain>
    </source>
</reference>
<evidence type="ECO:0000256" key="1">
    <source>
        <dbReference type="SAM" id="Phobius"/>
    </source>
</evidence>
<keyword evidence="1" id="KW-0472">Membrane</keyword>
<feature type="transmembrane region" description="Helical" evidence="1">
    <location>
        <begin position="7"/>
        <end position="26"/>
    </location>
</feature>
<organism evidence="2 3">
    <name type="scientific">Microbacterium gilvum</name>
    <dbReference type="NCBI Taxonomy" id="1336204"/>
    <lineage>
        <taxon>Bacteria</taxon>
        <taxon>Bacillati</taxon>
        <taxon>Actinomycetota</taxon>
        <taxon>Actinomycetes</taxon>
        <taxon>Micrococcales</taxon>
        <taxon>Microbacteriaceae</taxon>
        <taxon>Microbacterium</taxon>
    </lineage>
</organism>
<comment type="caution">
    <text evidence="2">The sequence shown here is derived from an EMBL/GenBank/DDBJ whole genome shotgun (WGS) entry which is preliminary data.</text>
</comment>
<name>A0ABP8ZSP3_9MICO</name>
<keyword evidence="1" id="KW-1133">Transmembrane helix</keyword>
<feature type="transmembrane region" description="Helical" evidence="1">
    <location>
        <begin position="38"/>
        <end position="59"/>
    </location>
</feature>
<evidence type="ECO:0000313" key="3">
    <source>
        <dbReference type="Proteomes" id="UP001501645"/>
    </source>
</evidence>
<dbReference type="RefSeq" id="WP_345435244.1">
    <property type="nucleotide sequence ID" value="NZ_BAABKO010000001.1"/>
</dbReference>
<evidence type="ECO:0000313" key="2">
    <source>
        <dbReference type="EMBL" id="GAA4763850.1"/>
    </source>
</evidence>